<protein>
    <submittedName>
        <fullName evidence="2">Os06g0470350 protein</fullName>
    </submittedName>
</protein>
<feature type="region of interest" description="Disordered" evidence="1">
    <location>
        <begin position="1"/>
        <end position="55"/>
    </location>
</feature>
<feature type="compositionally biased region" description="Pro residues" evidence="1">
    <location>
        <begin position="39"/>
        <end position="48"/>
    </location>
</feature>
<dbReference type="Gramene" id="Os06t0470350-01">
    <property type="protein sequence ID" value="Os06t0470350-01"/>
    <property type="gene ID" value="Os06g0470350"/>
</dbReference>
<reference evidence="2 3" key="2">
    <citation type="journal article" date="2013" name="Plant Cell Physiol.">
        <title>Rice Annotation Project Database (RAP-DB): an integrative and interactive database for rice genomics.</title>
        <authorList>
            <person name="Sakai H."/>
            <person name="Lee S.S."/>
            <person name="Tanaka T."/>
            <person name="Numa H."/>
            <person name="Kim J."/>
            <person name="Kawahara Y."/>
            <person name="Wakimoto H."/>
            <person name="Yang C.C."/>
            <person name="Iwamoto M."/>
            <person name="Abe T."/>
            <person name="Yamada Y."/>
            <person name="Muto A."/>
            <person name="Inokuchi H."/>
            <person name="Ikemura T."/>
            <person name="Matsumoto T."/>
            <person name="Sasaki T."/>
            <person name="Itoh T."/>
        </authorList>
    </citation>
    <scope>NUCLEOTIDE SEQUENCE [LARGE SCALE GENOMIC DNA]</scope>
    <source>
        <strain evidence="3">cv. Nipponbare</strain>
    </source>
</reference>
<dbReference type="AlphaFoldDB" id="A0A0P0WWT8"/>
<reference evidence="3" key="1">
    <citation type="journal article" date="2005" name="Nature">
        <title>The map-based sequence of the rice genome.</title>
        <authorList>
            <consortium name="International rice genome sequencing project (IRGSP)"/>
            <person name="Matsumoto T."/>
            <person name="Wu J."/>
            <person name="Kanamori H."/>
            <person name="Katayose Y."/>
            <person name="Fujisawa M."/>
            <person name="Namiki N."/>
            <person name="Mizuno H."/>
            <person name="Yamamoto K."/>
            <person name="Antonio B.A."/>
            <person name="Baba T."/>
            <person name="Sakata K."/>
            <person name="Nagamura Y."/>
            <person name="Aoki H."/>
            <person name="Arikawa K."/>
            <person name="Arita K."/>
            <person name="Bito T."/>
            <person name="Chiden Y."/>
            <person name="Fujitsuka N."/>
            <person name="Fukunaka R."/>
            <person name="Hamada M."/>
            <person name="Harada C."/>
            <person name="Hayashi A."/>
            <person name="Hijishita S."/>
            <person name="Honda M."/>
            <person name="Hosokawa S."/>
            <person name="Ichikawa Y."/>
            <person name="Idonuma A."/>
            <person name="Iijima M."/>
            <person name="Ikeda M."/>
            <person name="Ikeno M."/>
            <person name="Ito K."/>
            <person name="Ito S."/>
            <person name="Ito T."/>
            <person name="Ito Y."/>
            <person name="Ito Y."/>
            <person name="Iwabuchi A."/>
            <person name="Kamiya K."/>
            <person name="Karasawa W."/>
            <person name="Kurita K."/>
            <person name="Katagiri S."/>
            <person name="Kikuta A."/>
            <person name="Kobayashi H."/>
            <person name="Kobayashi N."/>
            <person name="Machita K."/>
            <person name="Maehara T."/>
            <person name="Masukawa M."/>
            <person name="Mizubayashi T."/>
            <person name="Mukai Y."/>
            <person name="Nagasaki H."/>
            <person name="Nagata Y."/>
            <person name="Naito S."/>
            <person name="Nakashima M."/>
            <person name="Nakama Y."/>
            <person name="Nakamichi Y."/>
            <person name="Nakamura M."/>
            <person name="Meguro A."/>
            <person name="Negishi M."/>
            <person name="Ohta I."/>
            <person name="Ohta T."/>
            <person name="Okamoto M."/>
            <person name="Ono N."/>
            <person name="Saji S."/>
            <person name="Sakaguchi M."/>
            <person name="Sakai K."/>
            <person name="Shibata M."/>
            <person name="Shimokawa T."/>
            <person name="Song J."/>
            <person name="Takazaki Y."/>
            <person name="Terasawa K."/>
            <person name="Tsugane M."/>
            <person name="Tsuji K."/>
            <person name="Ueda S."/>
            <person name="Waki K."/>
            <person name="Yamagata H."/>
            <person name="Yamamoto M."/>
            <person name="Yamamoto S."/>
            <person name="Yamane H."/>
            <person name="Yoshiki S."/>
            <person name="Yoshihara R."/>
            <person name="Yukawa K."/>
            <person name="Zhong H."/>
            <person name="Yano M."/>
            <person name="Yuan Q."/>
            <person name="Ouyang S."/>
            <person name="Liu J."/>
            <person name="Jones K.M."/>
            <person name="Gansberger K."/>
            <person name="Moffat K."/>
            <person name="Hill J."/>
            <person name="Bera J."/>
            <person name="Fadrosh D."/>
            <person name="Jin S."/>
            <person name="Johri S."/>
            <person name="Kim M."/>
            <person name="Overton L."/>
            <person name="Reardon M."/>
            <person name="Tsitrin T."/>
            <person name="Vuong H."/>
            <person name="Weaver B."/>
            <person name="Ciecko A."/>
            <person name="Tallon L."/>
            <person name="Jackson J."/>
            <person name="Pai G."/>
            <person name="Aken S.V."/>
            <person name="Utterback T."/>
            <person name="Reidmuller S."/>
            <person name="Feldblyum T."/>
            <person name="Hsiao J."/>
            <person name="Zismann V."/>
            <person name="Iobst S."/>
            <person name="de Vazeille A.R."/>
            <person name="Buell C.R."/>
            <person name="Ying K."/>
            <person name="Li Y."/>
            <person name="Lu T."/>
            <person name="Huang Y."/>
            <person name="Zhao Q."/>
            <person name="Feng Q."/>
            <person name="Zhang L."/>
            <person name="Zhu J."/>
            <person name="Weng Q."/>
            <person name="Mu J."/>
            <person name="Lu Y."/>
            <person name="Fan D."/>
            <person name="Liu Y."/>
            <person name="Guan J."/>
            <person name="Zhang Y."/>
            <person name="Yu S."/>
            <person name="Liu X."/>
            <person name="Zhang Y."/>
            <person name="Hong G."/>
            <person name="Han B."/>
            <person name="Choisne N."/>
            <person name="Demange N."/>
            <person name="Orjeda G."/>
            <person name="Samain S."/>
            <person name="Cattolico L."/>
            <person name="Pelletier E."/>
            <person name="Couloux A."/>
            <person name="Segurens B."/>
            <person name="Wincker P."/>
            <person name="D'Hont A."/>
            <person name="Scarpelli C."/>
            <person name="Weissenbach J."/>
            <person name="Salanoubat M."/>
            <person name="Quetier F."/>
            <person name="Yu Y."/>
            <person name="Kim H.R."/>
            <person name="Rambo T."/>
            <person name="Currie J."/>
            <person name="Collura K."/>
            <person name="Luo M."/>
            <person name="Yang T."/>
            <person name="Ammiraju J.S.S."/>
            <person name="Engler F."/>
            <person name="Soderlund C."/>
            <person name="Wing R.A."/>
            <person name="Palmer L.E."/>
            <person name="de la Bastide M."/>
            <person name="Spiegel L."/>
            <person name="Nascimento L."/>
            <person name="Zutavern T."/>
            <person name="O'Shaughnessy A."/>
            <person name="Dike S."/>
            <person name="Dedhia N."/>
            <person name="Preston R."/>
            <person name="Balija V."/>
            <person name="McCombie W.R."/>
            <person name="Chow T."/>
            <person name="Chen H."/>
            <person name="Chung M."/>
            <person name="Chen C."/>
            <person name="Shaw J."/>
            <person name="Wu H."/>
            <person name="Hsiao K."/>
            <person name="Chao Y."/>
            <person name="Chu M."/>
            <person name="Cheng C."/>
            <person name="Hour A."/>
            <person name="Lee P."/>
            <person name="Lin S."/>
            <person name="Lin Y."/>
            <person name="Liou J."/>
            <person name="Liu S."/>
            <person name="Hsing Y."/>
            <person name="Raghuvanshi S."/>
            <person name="Mohanty A."/>
            <person name="Bharti A.K."/>
            <person name="Gaur A."/>
            <person name="Gupta V."/>
            <person name="Kumar D."/>
            <person name="Ravi V."/>
            <person name="Vij S."/>
            <person name="Kapur A."/>
            <person name="Khurana P."/>
            <person name="Khurana P."/>
            <person name="Khurana J.P."/>
            <person name="Tyagi A.K."/>
            <person name="Gaikwad K."/>
            <person name="Singh A."/>
            <person name="Dalal V."/>
            <person name="Srivastava S."/>
            <person name="Dixit A."/>
            <person name="Pal A.K."/>
            <person name="Ghazi I.A."/>
            <person name="Yadav M."/>
            <person name="Pandit A."/>
            <person name="Bhargava A."/>
            <person name="Sureshbabu K."/>
            <person name="Batra K."/>
            <person name="Sharma T.R."/>
            <person name="Mohapatra T."/>
            <person name="Singh N.K."/>
            <person name="Messing J."/>
            <person name="Nelson A.B."/>
            <person name="Fuks G."/>
            <person name="Kavchok S."/>
            <person name="Keizer G."/>
            <person name="Linton E."/>
            <person name="Llaca V."/>
            <person name="Song R."/>
            <person name="Tanyolac B."/>
            <person name="Young S."/>
            <person name="Ho-Il K."/>
            <person name="Hahn J.H."/>
            <person name="Sangsakoo G."/>
            <person name="Vanavichit A."/>
            <person name="de Mattos Luiz.A.T."/>
            <person name="Zimmer P.D."/>
            <person name="Malone G."/>
            <person name="Dellagostin O."/>
            <person name="de Oliveira A.C."/>
            <person name="Bevan M."/>
            <person name="Bancroft I."/>
            <person name="Minx P."/>
            <person name="Cordum H."/>
            <person name="Wilson R."/>
            <person name="Cheng Z."/>
            <person name="Jin W."/>
            <person name="Jiang J."/>
            <person name="Leong S.A."/>
            <person name="Iwama H."/>
            <person name="Gojobori T."/>
            <person name="Itoh T."/>
            <person name="Niimura Y."/>
            <person name="Fujii Y."/>
            <person name="Habara T."/>
            <person name="Sakai H."/>
            <person name="Sato Y."/>
            <person name="Wilson G."/>
            <person name="Kumar K."/>
            <person name="McCouch S."/>
            <person name="Juretic N."/>
            <person name="Hoen D."/>
            <person name="Wright S."/>
            <person name="Bruskiewich R."/>
            <person name="Bureau T."/>
            <person name="Miyao A."/>
            <person name="Hirochika H."/>
            <person name="Nishikawa T."/>
            <person name="Kadowaki K."/>
            <person name="Sugiura M."/>
            <person name="Burr B."/>
            <person name="Sasaki T."/>
        </authorList>
    </citation>
    <scope>NUCLEOTIDE SEQUENCE [LARGE SCALE GENOMIC DNA]</scope>
    <source>
        <strain evidence="3">cv. Nipponbare</strain>
    </source>
</reference>
<feature type="region of interest" description="Disordered" evidence="1">
    <location>
        <begin position="117"/>
        <end position="188"/>
    </location>
</feature>
<feature type="compositionally biased region" description="Basic and acidic residues" evidence="1">
    <location>
        <begin position="164"/>
        <end position="188"/>
    </location>
</feature>
<feature type="compositionally biased region" description="Low complexity" evidence="1">
    <location>
        <begin position="117"/>
        <end position="128"/>
    </location>
</feature>
<feature type="non-terminal residue" evidence="2">
    <location>
        <position position="1"/>
    </location>
</feature>
<feature type="compositionally biased region" description="Low complexity" evidence="1">
    <location>
        <begin position="22"/>
        <end position="38"/>
    </location>
</feature>
<evidence type="ECO:0000256" key="1">
    <source>
        <dbReference type="SAM" id="MobiDB-lite"/>
    </source>
</evidence>
<dbReference type="PaxDb" id="39947-A0A0P0WWT8"/>
<name>A0A0P0WWT8_ORYSJ</name>
<keyword evidence="3" id="KW-1185">Reference proteome</keyword>
<organism evidence="2 3">
    <name type="scientific">Oryza sativa subsp. japonica</name>
    <name type="common">Rice</name>
    <dbReference type="NCBI Taxonomy" id="39947"/>
    <lineage>
        <taxon>Eukaryota</taxon>
        <taxon>Viridiplantae</taxon>
        <taxon>Streptophyta</taxon>
        <taxon>Embryophyta</taxon>
        <taxon>Tracheophyta</taxon>
        <taxon>Spermatophyta</taxon>
        <taxon>Magnoliopsida</taxon>
        <taxon>Liliopsida</taxon>
        <taxon>Poales</taxon>
        <taxon>Poaceae</taxon>
        <taxon>BOP clade</taxon>
        <taxon>Oryzoideae</taxon>
        <taxon>Oryzeae</taxon>
        <taxon>Oryzinae</taxon>
        <taxon>Oryza</taxon>
        <taxon>Oryza sativa</taxon>
    </lineage>
</organism>
<dbReference type="EMBL" id="AP014962">
    <property type="protein sequence ID" value="BAS97736.1"/>
    <property type="molecule type" value="Genomic_DNA"/>
</dbReference>
<feature type="compositionally biased region" description="Basic residues" evidence="1">
    <location>
        <begin position="129"/>
        <end position="155"/>
    </location>
</feature>
<dbReference type="InParanoid" id="A0A0P0WWT8"/>
<evidence type="ECO:0000313" key="2">
    <source>
        <dbReference type="EMBL" id="BAS97736.1"/>
    </source>
</evidence>
<feature type="region of interest" description="Disordered" evidence="1">
    <location>
        <begin position="86"/>
        <end position="105"/>
    </location>
</feature>
<dbReference type="Proteomes" id="UP000059680">
    <property type="component" value="Chromosome 6"/>
</dbReference>
<feature type="compositionally biased region" description="Basic residues" evidence="1">
    <location>
        <begin position="10"/>
        <end position="21"/>
    </location>
</feature>
<gene>
    <name evidence="2" type="ordered locus">Os06g0470350</name>
    <name evidence="2" type="ORF">OSNPB_060470350</name>
</gene>
<reference evidence="2 3" key="3">
    <citation type="journal article" date="2013" name="Rice">
        <title>Improvement of the Oryza sativa Nipponbare reference genome using next generation sequence and optical map data.</title>
        <authorList>
            <person name="Kawahara Y."/>
            <person name="de la Bastide M."/>
            <person name="Hamilton J.P."/>
            <person name="Kanamori H."/>
            <person name="McCombie W.R."/>
            <person name="Ouyang S."/>
            <person name="Schwartz D.C."/>
            <person name="Tanaka T."/>
            <person name="Wu J."/>
            <person name="Zhou S."/>
            <person name="Childs K.L."/>
            <person name="Davidson R.M."/>
            <person name="Lin H."/>
            <person name="Quesada-Ocampo L."/>
            <person name="Vaillancourt B."/>
            <person name="Sakai H."/>
            <person name="Lee S.S."/>
            <person name="Kim J."/>
            <person name="Numa H."/>
            <person name="Itoh T."/>
            <person name="Buell C.R."/>
            <person name="Matsumoto T."/>
        </authorList>
    </citation>
    <scope>NUCLEOTIDE SEQUENCE [LARGE SCALE GENOMIC DNA]</scope>
    <source>
        <strain evidence="3">cv. Nipponbare</strain>
    </source>
</reference>
<evidence type="ECO:0000313" key="3">
    <source>
        <dbReference type="Proteomes" id="UP000059680"/>
    </source>
</evidence>
<feature type="compositionally biased region" description="Low complexity" evidence="1">
    <location>
        <begin position="96"/>
        <end position="105"/>
    </location>
</feature>
<sequence>SPLHLLPPSPHRRRAGRRRVRPSQPARASPPRAAKPAARAPPPQPPPTSASAPTETVIFILPRAGVAAWPTPTAAGRIGPAFLHLGAFPPPPRQPPSSSSSVVPPRRVEHRLLACPSASLHSPSPHRLSLPRRHRSRLVRRRNAGCRRSAPRPRRSSPCAARWRGAERGTRGEIKKRSRKEKGIKERR</sequence>
<accession>A0A0P0WWT8</accession>
<proteinExistence type="predicted"/>